<keyword evidence="4" id="KW-1185">Reference proteome</keyword>
<evidence type="ECO:0000256" key="1">
    <source>
        <dbReference type="SAM" id="MobiDB-lite"/>
    </source>
</evidence>
<gene>
    <name evidence="3" type="ORF">TNCV_1017851</name>
</gene>
<proteinExistence type="predicted"/>
<feature type="region of interest" description="Disordered" evidence="1">
    <location>
        <begin position="50"/>
        <end position="77"/>
    </location>
</feature>
<feature type="transmembrane region" description="Helical" evidence="2">
    <location>
        <begin position="9"/>
        <end position="27"/>
    </location>
</feature>
<feature type="compositionally biased region" description="Polar residues" evidence="1">
    <location>
        <begin position="50"/>
        <end position="60"/>
    </location>
</feature>
<evidence type="ECO:0000256" key="2">
    <source>
        <dbReference type="SAM" id="Phobius"/>
    </source>
</evidence>
<protein>
    <submittedName>
        <fullName evidence="3">Uncharacterized protein</fullName>
    </submittedName>
</protein>
<evidence type="ECO:0000313" key="3">
    <source>
        <dbReference type="EMBL" id="GFY24739.1"/>
    </source>
</evidence>
<dbReference type="Proteomes" id="UP000887159">
    <property type="component" value="Unassembled WGS sequence"/>
</dbReference>
<feature type="compositionally biased region" description="Basic and acidic residues" evidence="1">
    <location>
        <begin position="61"/>
        <end position="77"/>
    </location>
</feature>
<name>A0A8X7BBI2_TRICX</name>
<organism evidence="3 4">
    <name type="scientific">Trichonephila clavipes</name>
    <name type="common">Golden silk orbweaver</name>
    <name type="synonym">Nephila clavipes</name>
    <dbReference type="NCBI Taxonomy" id="2585209"/>
    <lineage>
        <taxon>Eukaryota</taxon>
        <taxon>Metazoa</taxon>
        <taxon>Ecdysozoa</taxon>
        <taxon>Arthropoda</taxon>
        <taxon>Chelicerata</taxon>
        <taxon>Arachnida</taxon>
        <taxon>Araneae</taxon>
        <taxon>Araneomorphae</taxon>
        <taxon>Entelegynae</taxon>
        <taxon>Araneoidea</taxon>
        <taxon>Nephilidae</taxon>
        <taxon>Trichonephila</taxon>
    </lineage>
</organism>
<keyword evidence="2" id="KW-1133">Transmembrane helix</keyword>
<comment type="caution">
    <text evidence="3">The sequence shown here is derived from an EMBL/GenBank/DDBJ whole genome shotgun (WGS) entry which is preliminary data.</text>
</comment>
<accession>A0A8X7BBI2</accession>
<keyword evidence="2" id="KW-0812">Transmembrane</keyword>
<sequence>MDNKTLEKIILLVWLYFTIRILFVTYWDVLFLPPLLIILDSLFEGSKSDSQAQTEDTFQTTEKDSKNYKGVNKEQDENLTVKEIDSEKITSPAIEKIQELISDLQNLLKSDNKNGPSSPYSNKLTTKLENPAKKSIPTNKISAGSEEDNMEDSKTSPAIKKIQELIFDLQNSLK</sequence>
<keyword evidence="2" id="KW-0472">Membrane</keyword>
<dbReference type="EMBL" id="BMAU01021369">
    <property type="protein sequence ID" value="GFY24739.1"/>
    <property type="molecule type" value="Genomic_DNA"/>
</dbReference>
<feature type="compositionally biased region" description="Polar residues" evidence="1">
    <location>
        <begin position="108"/>
        <end position="128"/>
    </location>
</feature>
<dbReference type="AlphaFoldDB" id="A0A8X7BBI2"/>
<reference evidence="3" key="1">
    <citation type="submission" date="2020-08" db="EMBL/GenBank/DDBJ databases">
        <title>Multicomponent nature underlies the extraordinary mechanical properties of spider dragline silk.</title>
        <authorList>
            <person name="Kono N."/>
            <person name="Nakamura H."/>
            <person name="Mori M."/>
            <person name="Yoshida Y."/>
            <person name="Ohtoshi R."/>
            <person name="Malay A.D."/>
            <person name="Moran D.A.P."/>
            <person name="Tomita M."/>
            <person name="Numata K."/>
            <person name="Arakawa K."/>
        </authorList>
    </citation>
    <scope>NUCLEOTIDE SEQUENCE</scope>
</reference>
<feature type="region of interest" description="Disordered" evidence="1">
    <location>
        <begin position="108"/>
        <end position="159"/>
    </location>
</feature>
<evidence type="ECO:0000313" key="4">
    <source>
        <dbReference type="Proteomes" id="UP000887159"/>
    </source>
</evidence>